<reference evidence="1" key="1">
    <citation type="submission" date="2020-05" db="EMBL/GenBank/DDBJ databases">
        <title>Large-scale comparative analyses of tick genomes elucidate their genetic diversity and vector capacities.</title>
        <authorList>
            <person name="Jia N."/>
            <person name="Wang J."/>
            <person name="Shi W."/>
            <person name="Du L."/>
            <person name="Sun Y."/>
            <person name="Zhan W."/>
            <person name="Jiang J."/>
            <person name="Wang Q."/>
            <person name="Zhang B."/>
            <person name="Ji P."/>
            <person name="Sakyi L.B."/>
            <person name="Cui X."/>
            <person name="Yuan T."/>
            <person name="Jiang B."/>
            <person name="Yang W."/>
            <person name="Lam T.T.-Y."/>
            <person name="Chang Q."/>
            <person name="Ding S."/>
            <person name="Wang X."/>
            <person name="Zhu J."/>
            <person name="Ruan X."/>
            <person name="Zhao L."/>
            <person name="Wei J."/>
            <person name="Que T."/>
            <person name="Du C."/>
            <person name="Cheng J."/>
            <person name="Dai P."/>
            <person name="Han X."/>
            <person name="Huang E."/>
            <person name="Gao Y."/>
            <person name="Liu J."/>
            <person name="Shao H."/>
            <person name="Ye R."/>
            <person name="Li L."/>
            <person name="Wei W."/>
            <person name="Wang X."/>
            <person name="Wang C."/>
            <person name="Yang T."/>
            <person name="Huo Q."/>
            <person name="Li W."/>
            <person name="Guo W."/>
            <person name="Chen H."/>
            <person name="Zhou L."/>
            <person name="Ni X."/>
            <person name="Tian J."/>
            <person name="Zhou Y."/>
            <person name="Sheng Y."/>
            <person name="Liu T."/>
            <person name="Pan Y."/>
            <person name="Xia L."/>
            <person name="Li J."/>
            <person name="Zhao F."/>
            <person name="Cao W."/>
        </authorList>
    </citation>
    <scope>NUCLEOTIDE SEQUENCE</scope>
    <source>
        <strain evidence="1">Hyas-2018</strain>
    </source>
</reference>
<keyword evidence="2" id="KW-1185">Reference proteome</keyword>
<proteinExistence type="predicted"/>
<dbReference type="Proteomes" id="UP000821845">
    <property type="component" value="Chromosome 2"/>
</dbReference>
<name>A0ACB7SUL4_HYAAI</name>
<gene>
    <name evidence="1" type="ORF">HPB50_003744</name>
</gene>
<dbReference type="EMBL" id="CM023482">
    <property type="protein sequence ID" value="KAH6937737.1"/>
    <property type="molecule type" value="Genomic_DNA"/>
</dbReference>
<organism evidence="1 2">
    <name type="scientific">Hyalomma asiaticum</name>
    <name type="common">Tick</name>
    <dbReference type="NCBI Taxonomy" id="266040"/>
    <lineage>
        <taxon>Eukaryota</taxon>
        <taxon>Metazoa</taxon>
        <taxon>Ecdysozoa</taxon>
        <taxon>Arthropoda</taxon>
        <taxon>Chelicerata</taxon>
        <taxon>Arachnida</taxon>
        <taxon>Acari</taxon>
        <taxon>Parasitiformes</taxon>
        <taxon>Ixodida</taxon>
        <taxon>Ixodoidea</taxon>
        <taxon>Ixodidae</taxon>
        <taxon>Hyalomminae</taxon>
        <taxon>Hyalomma</taxon>
    </lineage>
</organism>
<evidence type="ECO:0000313" key="1">
    <source>
        <dbReference type="EMBL" id="KAH6937737.1"/>
    </source>
</evidence>
<evidence type="ECO:0000313" key="2">
    <source>
        <dbReference type="Proteomes" id="UP000821845"/>
    </source>
</evidence>
<comment type="caution">
    <text evidence="1">The sequence shown here is derived from an EMBL/GenBank/DDBJ whole genome shotgun (WGS) entry which is preliminary data.</text>
</comment>
<protein>
    <submittedName>
        <fullName evidence="1">Uncharacterized protein</fullName>
    </submittedName>
</protein>
<accession>A0ACB7SUL4</accession>
<sequence>MTRGASSFGTRFAHREQRGCGGGGLKQRERGVEEGKGCVSVLRLVCSRPQRRQIEGNTRTLGNLRKGAGEMQQIVGGGWGSLRQRANGERRQIFTVPVIPCLSRINAAAEANQLGDSLTLCPLASGRNTCCTHDTELRLREAAWDHFRFRLRDATAPLRRFLDDSLALFRGAASFALNRSQRGAKLCNSRDHGRRRIVVFARWLGFQQPPVLLGSSTVVLGRPRHCGAGPRNAALASGQHPVLWTGAAVAAFFSGAGEEPNFSRGLGPSSSLRGSMAAATAADVPVFGTLFLSSPLTTRT</sequence>